<dbReference type="Proteomes" id="UP001500822">
    <property type="component" value="Unassembled WGS sequence"/>
</dbReference>
<gene>
    <name evidence="1" type="ORF">GCM10023217_23060</name>
</gene>
<protein>
    <submittedName>
        <fullName evidence="1">Uncharacterized protein</fullName>
    </submittedName>
</protein>
<evidence type="ECO:0000313" key="1">
    <source>
        <dbReference type="EMBL" id="GAA4751708.1"/>
    </source>
</evidence>
<accession>A0ABP8ZBA7</accession>
<reference evidence="2" key="1">
    <citation type="journal article" date="2019" name="Int. J. Syst. Evol. Microbiol.">
        <title>The Global Catalogue of Microorganisms (GCM) 10K type strain sequencing project: providing services to taxonomists for standard genome sequencing and annotation.</title>
        <authorList>
            <consortium name="The Broad Institute Genomics Platform"/>
            <consortium name="The Broad Institute Genome Sequencing Center for Infectious Disease"/>
            <person name="Wu L."/>
            <person name="Ma J."/>
        </authorList>
    </citation>
    <scope>NUCLEOTIDE SEQUENCE [LARGE SCALE GENOMIC DNA]</scope>
    <source>
        <strain evidence="2">JCM 18077</strain>
    </source>
</reference>
<keyword evidence="2" id="KW-1185">Reference proteome</keyword>
<evidence type="ECO:0000313" key="2">
    <source>
        <dbReference type="Proteomes" id="UP001500822"/>
    </source>
</evidence>
<name>A0ABP8ZBA7_9ACTN</name>
<dbReference type="EMBL" id="BAABIE010000010">
    <property type="protein sequence ID" value="GAA4751708.1"/>
    <property type="molecule type" value="Genomic_DNA"/>
</dbReference>
<proteinExistence type="predicted"/>
<sequence length="227" mass="23769">MAFSIAVTGHGGTGRDTVAAALSGHFGLPAYGPAAPPARHAAADLLVHVLGAVVRPCDRDFLHGQVRPVLVVAGKADLRGPRAAPAAGVAAEDLRRPVHPVSALLATVTVDDALLADLRRWARGGIVLPSPPAAFVETPDPEERCRRAAALDALGAAGLRTALAHCATVPDRRDPAAERAALTDRLRADSGFAALAGPLRAVTPALDAHRTQRRRRAWVVQQARWTR</sequence>
<organism evidence="1 2">
    <name type="scientific">Gordonia alkaliphila</name>
    <dbReference type="NCBI Taxonomy" id="1053547"/>
    <lineage>
        <taxon>Bacteria</taxon>
        <taxon>Bacillati</taxon>
        <taxon>Actinomycetota</taxon>
        <taxon>Actinomycetes</taxon>
        <taxon>Mycobacteriales</taxon>
        <taxon>Gordoniaceae</taxon>
        <taxon>Gordonia</taxon>
    </lineage>
</organism>
<comment type="caution">
    <text evidence="1">The sequence shown here is derived from an EMBL/GenBank/DDBJ whole genome shotgun (WGS) entry which is preliminary data.</text>
</comment>